<protein>
    <submittedName>
        <fullName evidence="1">Uncharacterized protein</fullName>
    </submittedName>
</protein>
<name>A0A1L7UAJ8_FUSMA</name>
<dbReference type="EMBL" id="FCQH01000020">
    <property type="protein sequence ID" value="CVL07740.1"/>
    <property type="molecule type" value="Genomic_DNA"/>
</dbReference>
<comment type="caution">
    <text evidence="1">The sequence shown here is derived from an EMBL/GenBank/DDBJ whole genome shotgun (WGS) entry which is preliminary data.</text>
</comment>
<proteinExistence type="predicted"/>
<dbReference type="RefSeq" id="XP_041690717.1">
    <property type="nucleotide sequence ID" value="XM_041825325.1"/>
</dbReference>
<evidence type="ECO:0000313" key="2">
    <source>
        <dbReference type="Proteomes" id="UP000184255"/>
    </source>
</evidence>
<accession>A0A1L7UAJ8</accession>
<dbReference type="AlphaFoldDB" id="A0A1L7UAJ8"/>
<gene>
    <name evidence="1" type="ORF">FMAN_14607</name>
</gene>
<sequence length="79" mass="8508">MNGPRRAIYSQISGCARQYNFASMLLPRVLGQSSDSCDECASGLHIRSLVTGMVLLQAVAEYYVLTHGRGDQSVVESAA</sequence>
<evidence type="ECO:0000313" key="1">
    <source>
        <dbReference type="EMBL" id="CVL07740.1"/>
    </source>
</evidence>
<dbReference type="VEuPathDB" id="FungiDB:FMAN_14607"/>
<dbReference type="GeneID" id="65093853"/>
<organism evidence="1 2">
    <name type="scientific">Fusarium mangiferae</name>
    <name type="common">Mango malformation disease fungus</name>
    <dbReference type="NCBI Taxonomy" id="192010"/>
    <lineage>
        <taxon>Eukaryota</taxon>
        <taxon>Fungi</taxon>
        <taxon>Dikarya</taxon>
        <taxon>Ascomycota</taxon>
        <taxon>Pezizomycotina</taxon>
        <taxon>Sordariomycetes</taxon>
        <taxon>Hypocreomycetidae</taxon>
        <taxon>Hypocreales</taxon>
        <taxon>Nectriaceae</taxon>
        <taxon>Fusarium</taxon>
        <taxon>Fusarium fujikuroi species complex</taxon>
    </lineage>
</organism>
<keyword evidence="2" id="KW-1185">Reference proteome</keyword>
<dbReference type="Proteomes" id="UP000184255">
    <property type="component" value="Unassembled WGS sequence"/>
</dbReference>
<reference evidence="2" key="1">
    <citation type="journal article" date="2016" name="Genome Biol. Evol.">
        <title>Comparative 'omics' of the Fusarium fujikuroi species complex highlights differences in genetic potential and metabolite synthesis.</title>
        <authorList>
            <person name="Niehaus E.-M."/>
            <person name="Muensterkoetter M."/>
            <person name="Proctor R.H."/>
            <person name="Brown D.W."/>
            <person name="Sharon A."/>
            <person name="Idan Y."/>
            <person name="Oren-Young L."/>
            <person name="Sieber C.M."/>
            <person name="Novak O."/>
            <person name="Pencik A."/>
            <person name="Tarkowska D."/>
            <person name="Hromadova K."/>
            <person name="Freeman S."/>
            <person name="Maymon M."/>
            <person name="Elazar M."/>
            <person name="Youssef S.A."/>
            <person name="El-Shabrawy E.S.M."/>
            <person name="Shalaby A.B.A."/>
            <person name="Houterman P."/>
            <person name="Brock N.L."/>
            <person name="Burkhardt I."/>
            <person name="Tsavkelova E.A."/>
            <person name="Dickschat J.S."/>
            <person name="Galuszka P."/>
            <person name="Gueldener U."/>
            <person name="Tudzynski B."/>
        </authorList>
    </citation>
    <scope>NUCLEOTIDE SEQUENCE [LARGE SCALE GENOMIC DNA]</scope>
    <source>
        <strain evidence="2">MRC7560</strain>
    </source>
</reference>